<reference evidence="3 4" key="1">
    <citation type="submission" date="2020-08" db="EMBL/GenBank/DDBJ databases">
        <title>Genomic Encyclopedia of Type Strains, Phase IV (KMG-IV): sequencing the most valuable type-strain genomes for metagenomic binning, comparative biology and taxonomic classification.</title>
        <authorList>
            <person name="Goeker M."/>
        </authorList>
    </citation>
    <scope>NUCLEOTIDE SEQUENCE [LARGE SCALE GENOMIC DNA]</scope>
    <source>
        <strain evidence="3 4">DSM 29007</strain>
    </source>
</reference>
<dbReference type="EMBL" id="JACHIA010000003">
    <property type="protein sequence ID" value="MBB6070112.1"/>
    <property type="molecule type" value="Genomic_DNA"/>
</dbReference>
<feature type="region of interest" description="Disordered" evidence="1">
    <location>
        <begin position="1"/>
        <end position="28"/>
    </location>
</feature>
<accession>A0A841GR95</accession>
<sequence length="55" mass="5832">MAEDRKEPPFEGGSQPVPHQKDPVPGPGRSVAQVVTLILCVLVVAAAAVWIFSHV</sequence>
<name>A0A841GR95_9BACT</name>
<keyword evidence="4" id="KW-1185">Reference proteome</keyword>
<gene>
    <name evidence="3" type="ORF">HNQ61_001729</name>
</gene>
<protein>
    <submittedName>
        <fullName evidence="3">Uncharacterized protein</fullName>
    </submittedName>
</protein>
<keyword evidence="2" id="KW-1133">Transmembrane helix</keyword>
<evidence type="ECO:0000256" key="2">
    <source>
        <dbReference type="SAM" id="Phobius"/>
    </source>
</evidence>
<keyword evidence="2" id="KW-0472">Membrane</keyword>
<dbReference type="Proteomes" id="UP000582837">
    <property type="component" value="Unassembled WGS sequence"/>
</dbReference>
<evidence type="ECO:0000256" key="1">
    <source>
        <dbReference type="SAM" id="MobiDB-lite"/>
    </source>
</evidence>
<comment type="caution">
    <text evidence="3">The sequence shown here is derived from an EMBL/GenBank/DDBJ whole genome shotgun (WGS) entry which is preliminary data.</text>
</comment>
<dbReference type="RefSeq" id="WP_170039876.1">
    <property type="nucleotide sequence ID" value="NZ_JABDTL010000002.1"/>
</dbReference>
<organism evidence="3 4">
    <name type="scientific">Longimicrobium terrae</name>
    <dbReference type="NCBI Taxonomy" id="1639882"/>
    <lineage>
        <taxon>Bacteria</taxon>
        <taxon>Pseudomonadati</taxon>
        <taxon>Gemmatimonadota</taxon>
        <taxon>Longimicrobiia</taxon>
        <taxon>Longimicrobiales</taxon>
        <taxon>Longimicrobiaceae</taxon>
        <taxon>Longimicrobium</taxon>
    </lineage>
</organism>
<proteinExistence type="predicted"/>
<evidence type="ECO:0000313" key="3">
    <source>
        <dbReference type="EMBL" id="MBB6070112.1"/>
    </source>
</evidence>
<keyword evidence="2" id="KW-0812">Transmembrane</keyword>
<dbReference type="AlphaFoldDB" id="A0A841GR95"/>
<evidence type="ECO:0000313" key="4">
    <source>
        <dbReference type="Proteomes" id="UP000582837"/>
    </source>
</evidence>
<feature type="transmembrane region" description="Helical" evidence="2">
    <location>
        <begin position="31"/>
        <end position="52"/>
    </location>
</feature>